<keyword evidence="11" id="KW-1185">Reference proteome</keyword>
<evidence type="ECO:0000256" key="8">
    <source>
        <dbReference type="SAM" id="MobiDB-lite"/>
    </source>
</evidence>
<feature type="transmembrane region" description="Helical" evidence="7">
    <location>
        <begin position="42"/>
        <end position="60"/>
    </location>
</feature>
<evidence type="ECO:0000256" key="6">
    <source>
        <dbReference type="ARBA" id="ARBA00023136"/>
    </source>
</evidence>
<evidence type="ECO:0000256" key="4">
    <source>
        <dbReference type="ARBA" id="ARBA00022692"/>
    </source>
</evidence>
<dbReference type="PROSITE" id="PS50928">
    <property type="entry name" value="ABC_TM1"/>
    <property type="match status" value="1"/>
</dbReference>
<dbReference type="PANTHER" id="PTHR43163:SF6">
    <property type="entry name" value="DIPEPTIDE TRANSPORT SYSTEM PERMEASE PROTEIN DPPB-RELATED"/>
    <property type="match status" value="1"/>
</dbReference>
<keyword evidence="4 7" id="KW-0812">Transmembrane</keyword>
<comment type="subcellular location">
    <subcellularLocation>
        <location evidence="1 7">Cell membrane</location>
        <topology evidence="1 7">Multi-pass membrane protein</topology>
    </subcellularLocation>
</comment>
<dbReference type="InterPro" id="IPR045621">
    <property type="entry name" value="BPD_transp_1_N"/>
</dbReference>
<dbReference type="InterPro" id="IPR035906">
    <property type="entry name" value="MetI-like_sf"/>
</dbReference>
<evidence type="ECO:0000256" key="2">
    <source>
        <dbReference type="ARBA" id="ARBA00022448"/>
    </source>
</evidence>
<evidence type="ECO:0000259" key="9">
    <source>
        <dbReference type="PROSITE" id="PS50928"/>
    </source>
</evidence>
<proteinExistence type="inferred from homology"/>
<feature type="transmembrane region" description="Helical" evidence="7">
    <location>
        <begin position="307"/>
        <end position="333"/>
    </location>
</feature>
<evidence type="ECO:0000256" key="3">
    <source>
        <dbReference type="ARBA" id="ARBA00022475"/>
    </source>
</evidence>
<sequence>MTTIIQTAGATAPGPEAPPARRAHGLLQNRWVRFAVRRGGRLLLSLWVLVTAAFLMIHLVPGDPIRAALGPTATPELIEQTRRNLGLDAPLWEQYLRFLAGIFTGELGTSIQFRLPVADVIGDRLPATLALGVAGFVAAVLIAIPVGALIAVATRRGRRRGLELGFASSSVVLGTIPDFLLGVALVWIFGVTLRLFPVAGAGGPDSYVLPVLALAVGPAAILSRIVRVELLAALEADYVRTARSKRLTHARVVLRHALPNAVTASLTLGGLLLGSMVAGTVLVENVFAWPGIGSTVAGSILGKDYQLVQGIVLVYGVGVLLANTIVDVILAILDPRSTILDETGGGR</sequence>
<evidence type="ECO:0000313" key="10">
    <source>
        <dbReference type="EMBL" id="GGH45201.1"/>
    </source>
</evidence>
<organism evidence="10 11">
    <name type="scientific">Microbacterium album</name>
    <dbReference type="NCBI Taxonomy" id="2053191"/>
    <lineage>
        <taxon>Bacteria</taxon>
        <taxon>Bacillati</taxon>
        <taxon>Actinomycetota</taxon>
        <taxon>Actinomycetes</taxon>
        <taxon>Micrococcales</taxon>
        <taxon>Microbacteriaceae</taxon>
        <taxon>Microbacterium</taxon>
    </lineage>
</organism>
<feature type="domain" description="ABC transmembrane type-1" evidence="9">
    <location>
        <begin position="125"/>
        <end position="330"/>
    </location>
</feature>
<dbReference type="GO" id="GO:0055085">
    <property type="term" value="P:transmembrane transport"/>
    <property type="evidence" value="ECO:0007669"/>
    <property type="project" value="InterPro"/>
</dbReference>
<feature type="transmembrane region" description="Helical" evidence="7">
    <location>
        <begin position="207"/>
        <end position="226"/>
    </location>
</feature>
<dbReference type="CDD" id="cd06261">
    <property type="entry name" value="TM_PBP2"/>
    <property type="match status" value="1"/>
</dbReference>
<feature type="transmembrane region" description="Helical" evidence="7">
    <location>
        <begin position="261"/>
        <end position="287"/>
    </location>
</feature>
<feature type="transmembrane region" description="Helical" evidence="7">
    <location>
        <begin position="164"/>
        <end position="187"/>
    </location>
</feature>
<keyword evidence="2 7" id="KW-0813">Transport</keyword>
<dbReference type="PANTHER" id="PTHR43163">
    <property type="entry name" value="DIPEPTIDE TRANSPORT SYSTEM PERMEASE PROTEIN DPPB-RELATED"/>
    <property type="match status" value="1"/>
</dbReference>
<keyword evidence="5 7" id="KW-1133">Transmembrane helix</keyword>
<reference evidence="10" key="2">
    <citation type="submission" date="2020-09" db="EMBL/GenBank/DDBJ databases">
        <authorList>
            <person name="Sun Q."/>
            <person name="Zhou Y."/>
        </authorList>
    </citation>
    <scope>NUCLEOTIDE SEQUENCE</scope>
    <source>
        <strain evidence="10">CGMCC 1.15794</strain>
    </source>
</reference>
<protein>
    <submittedName>
        <fullName evidence="10">Peptide ABC transporter permease</fullName>
    </submittedName>
</protein>
<comment type="similarity">
    <text evidence="7">Belongs to the binding-protein-dependent transport system permease family.</text>
</comment>
<keyword evidence="3" id="KW-1003">Cell membrane</keyword>
<evidence type="ECO:0000256" key="5">
    <source>
        <dbReference type="ARBA" id="ARBA00022989"/>
    </source>
</evidence>
<evidence type="ECO:0000256" key="7">
    <source>
        <dbReference type="RuleBase" id="RU363032"/>
    </source>
</evidence>
<dbReference type="RefSeq" id="WP_229663202.1">
    <property type="nucleotide sequence ID" value="NZ_BMJY01000008.1"/>
</dbReference>
<keyword evidence="6 7" id="KW-0472">Membrane</keyword>
<dbReference type="AlphaFoldDB" id="A0A917IEI9"/>
<evidence type="ECO:0000256" key="1">
    <source>
        <dbReference type="ARBA" id="ARBA00004651"/>
    </source>
</evidence>
<dbReference type="Proteomes" id="UP000657592">
    <property type="component" value="Unassembled WGS sequence"/>
</dbReference>
<gene>
    <name evidence="10" type="ORF">GCM10010921_20410</name>
</gene>
<accession>A0A917IEI9</accession>
<dbReference type="EMBL" id="BMJY01000008">
    <property type="protein sequence ID" value="GGH45201.1"/>
    <property type="molecule type" value="Genomic_DNA"/>
</dbReference>
<reference evidence="10" key="1">
    <citation type="journal article" date="2014" name="Int. J. Syst. Evol. Microbiol.">
        <title>Complete genome sequence of Corynebacterium casei LMG S-19264T (=DSM 44701T), isolated from a smear-ripened cheese.</title>
        <authorList>
            <consortium name="US DOE Joint Genome Institute (JGI-PGF)"/>
            <person name="Walter F."/>
            <person name="Albersmeier A."/>
            <person name="Kalinowski J."/>
            <person name="Ruckert C."/>
        </authorList>
    </citation>
    <scope>NUCLEOTIDE SEQUENCE</scope>
    <source>
        <strain evidence="10">CGMCC 1.15794</strain>
    </source>
</reference>
<feature type="transmembrane region" description="Helical" evidence="7">
    <location>
        <begin position="129"/>
        <end position="152"/>
    </location>
</feature>
<evidence type="ECO:0000313" key="11">
    <source>
        <dbReference type="Proteomes" id="UP000657592"/>
    </source>
</evidence>
<dbReference type="Pfam" id="PF19300">
    <property type="entry name" value="BPD_transp_1_N"/>
    <property type="match status" value="1"/>
</dbReference>
<dbReference type="Gene3D" id="1.10.3720.10">
    <property type="entry name" value="MetI-like"/>
    <property type="match status" value="1"/>
</dbReference>
<dbReference type="SUPFAM" id="SSF161098">
    <property type="entry name" value="MetI-like"/>
    <property type="match status" value="1"/>
</dbReference>
<dbReference type="GO" id="GO:0005886">
    <property type="term" value="C:plasma membrane"/>
    <property type="evidence" value="ECO:0007669"/>
    <property type="project" value="UniProtKB-SubCell"/>
</dbReference>
<comment type="caution">
    <text evidence="10">The sequence shown here is derived from an EMBL/GenBank/DDBJ whole genome shotgun (WGS) entry which is preliminary data.</text>
</comment>
<dbReference type="InterPro" id="IPR000515">
    <property type="entry name" value="MetI-like"/>
</dbReference>
<name>A0A917IEI9_9MICO</name>
<dbReference type="Pfam" id="PF00528">
    <property type="entry name" value="BPD_transp_1"/>
    <property type="match status" value="1"/>
</dbReference>
<feature type="region of interest" description="Disordered" evidence="8">
    <location>
        <begin position="1"/>
        <end position="21"/>
    </location>
</feature>